<accession>A0A6J5GVZ2</accession>
<dbReference type="PANTHER" id="PTHR23508:SF10">
    <property type="entry name" value="CARBOXYLIC ACID TRANSPORTER PROTEIN HOMOLOG"/>
    <property type="match status" value="1"/>
</dbReference>
<evidence type="ECO:0000313" key="6">
    <source>
        <dbReference type="EMBL" id="CAB3806441.1"/>
    </source>
</evidence>
<comment type="subcellular location">
    <subcellularLocation>
        <location evidence="1">Membrane</location>
        <topology evidence="1">Multi-pass membrane protein</topology>
    </subcellularLocation>
</comment>
<dbReference type="GO" id="GO:0005886">
    <property type="term" value="C:plasma membrane"/>
    <property type="evidence" value="ECO:0007669"/>
    <property type="project" value="TreeGrafter"/>
</dbReference>
<keyword evidence="4 5" id="KW-0472">Membrane</keyword>
<keyword evidence="3 5" id="KW-1133">Transmembrane helix</keyword>
<reference evidence="6 7" key="1">
    <citation type="submission" date="2020-04" db="EMBL/GenBank/DDBJ databases">
        <authorList>
            <person name="De Canck E."/>
        </authorList>
    </citation>
    <scope>NUCLEOTIDE SEQUENCE [LARGE SCALE GENOMIC DNA]</scope>
    <source>
        <strain evidence="6 7">LMG 27177</strain>
    </source>
</reference>
<gene>
    <name evidence="6" type="ORF">LMG27177_06075</name>
</gene>
<keyword evidence="7" id="KW-1185">Reference proteome</keyword>
<dbReference type="InterPro" id="IPR036259">
    <property type="entry name" value="MFS_trans_sf"/>
</dbReference>
<evidence type="ECO:0000256" key="5">
    <source>
        <dbReference type="SAM" id="Phobius"/>
    </source>
</evidence>
<evidence type="ECO:0000256" key="4">
    <source>
        <dbReference type="ARBA" id="ARBA00023136"/>
    </source>
</evidence>
<dbReference type="SUPFAM" id="SSF103473">
    <property type="entry name" value="MFS general substrate transporter"/>
    <property type="match status" value="1"/>
</dbReference>
<dbReference type="GO" id="GO:0046943">
    <property type="term" value="F:carboxylic acid transmembrane transporter activity"/>
    <property type="evidence" value="ECO:0007669"/>
    <property type="project" value="TreeGrafter"/>
</dbReference>
<keyword evidence="2 5" id="KW-0812">Transmembrane</keyword>
<dbReference type="Proteomes" id="UP000494252">
    <property type="component" value="Unassembled WGS sequence"/>
</dbReference>
<evidence type="ECO:0000256" key="3">
    <source>
        <dbReference type="ARBA" id="ARBA00022989"/>
    </source>
</evidence>
<evidence type="ECO:0000256" key="2">
    <source>
        <dbReference type="ARBA" id="ARBA00022692"/>
    </source>
</evidence>
<feature type="transmembrane region" description="Helical" evidence="5">
    <location>
        <begin position="20"/>
        <end position="39"/>
    </location>
</feature>
<dbReference type="PANTHER" id="PTHR23508">
    <property type="entry name" value="CARBOXYLIC ACID TRANSPORTER PROTEIN HOMOLOG"/>
    <property type="match status" value="1"/>
</dbReference>
<protein>
    <recommendedName>
        <fullName evidence="8">Sialic acid transporter NanT</fullName>
    </recommendedName>
</protein>
<proteinExistence type="predicted"/>
<dbReference type="EMBL" id="CADIKI010000023">
    <property type="protein sequence ID" value="CAB3806441.1"/>
    <property type="molecule type" value="Genomic_DNA"/>
</dbReference>
<evidence type="ECO:0000256" key="1">
    <source>
        <dbReference type="ARBA" id="ARBA00004141"/>
    </source>
</evidence>
<evidence type="ECO:0008006" key="8">
    <source>
        <dbReference type="Google" id="ProtNLM"/>
    </source>
</evidence>
<dbReference type="Gene3D" id="1.20.1250.20">
    <property type="entry name" value="MFS general substrate transporter like domains"/>
    <property type="match status" value="1"/>
</dbReference>
<sequence length="135" mass="14529">MASITPTTVSTASKAQNRWLLVFILGYMALLADGAGVMMDGLTLTRIKNEFGLTNVESGALGSLTLVGMTIGGILRGWASDRLGRVRVVAWAWRSFRWARGCWGSPITSCNPLLCGLSVRSAGHHLLAYTGEHCF</sequence>
<dbReference type="AlphaFoldDB" id="A0A6J5GVZ2"/>
<feature type="transmembrane region" description="Helical" evidence="5">
    <location>
        <begin position="59"/>
        <end position="79"/>
    </location>
</feature>
<evidence type="ECO:0000313" key="7">
    <source>
        <dbReference type="Proteomes" id="UP000494252"/>
    </source>
</evidence>
<name>A0A6J5GVZ2_9BURK</name>
<organism evidence="6 7">
    <name type="scientific">Paraburkholderia fynbosensis</name>
    <dbReference type="NCBI Taxonomy" id="1200993"/>
    <lineage>
        <taxon>Bacteria</taxon>
        <taxon>Pseudomonadati</taxon>
        <taxon>Pseudomonadota</taxon>
        <taxon>Betaproteobacteria</taxon>
        <taxon>Burkholderiales</taxon>
        <taxon>Burkholderiaceae</taxon>
        <taxon>Paraburkholderia</taxon>
    </lineage>
</organism>